<evidence type="ECO:0000313" key="3">
    <source>
        <dbReference type="Proteomes" id="UP001186944"/>
    </source>
</evidence>
<feature type="compositionally biased region" description="Gly residues" evidence="1">
    <location>
        <begin position="83"/>
        <end position="116"/>
    </location>
</feature>
<organism evidence="2 3">
    <name type="scientific">Pinctada imbricata</name>
    <name type="common">Atlantic pearl-oyster</name>
    <name type="synonym">Pinctada martensii</name>
    <dbReference type="NCBI Taxonomy" id="66713"/>
    <lineage>
        <taxon>Eukaryota</taxon>
        <taxon>Metazoa</taxon>
        <taxon>Spiralia</taxon>
        <taxon>Lophotrochozoa</taxon>
        <taxon>Mollusca</taxon>
        <taxon>Bivalvia</taxon>
        <taxon>Autobranchia</taxon>
        <taxon>Pteriomorphia</taxon>
        <taxon>Pterioida</taxon>
        <taxon>Pterioidea</taxon>
        <taxon>Pteriidae</taxon>
        <taxon>Pinctada</taxon>
    </lineage>
</organism>
<evidence type="ECO:0000313" key="2">
    <source>
        <dbReference type="EMBL" id="KAK3089162.1"/>
    </source>
</evidence>
<feature type="compositionally biased region" description="Polar residues" evidence="1">
    <location>
        <begin position="117"/>
        <end position="131"/>
    </location>
</feature>
<dbReference type="Proteomes" id="UP001186944">
    <property type="component" value="Unassembled WGS sequence"/>
</dbReference>
<name>A0AA88XNC5_PINIB</name>
<sequence>MLVYVDCKIGKSPSRQHGCDMAETYTHETGKGRQHIKAQGRAPFDPDQVNANFGQGGFGTGSGTTAPTSGFNFNPDKLNQNFGSGGFGSGGFGSGSGTGSGSGSGSGSFGSGGFGGQQVTSPKFDPNSFTAGTFDPNKQYGFGGSGFDPNSFGRK</sequence>
<comment type="caution">
    <text evidence="2">The sequence shown here is derived from an EMBL/GenBank/DDBJ whole genome shotgun (WGS) entry which is preliminary data.</text>
</comment>
<protein>
    <submittedName>
        <fullName evidence="2">Uncharacterized protein</fullName>
    </submittedName>
</protein>
<feature type="region of interest" description="Disordered" evidence="1">
    <location>
        <begin position="51"/>
        <end position="155"/>
    </location>
</feature>
<dbReference type="EMBL" id="VSWD01000010">
    <property type="protein sequence ID" value="KAK3089162.1"/>
    <property type="molecule type" value="Genomic_DNA"/>
</dbReference>
<keyword evidence="3" id="KW-1185">Reference proteome</keyword>
<dbReference type="AlphaFoldDB" id="A0AA88XNC5"/>
<evidence type="ECO:0000256" key="1">
    <source>
        <dbReference type="SAM" id="MobiDB-lite"/>
    </source>
</evidence>
<accession>A0AA88XNC5</accession>
<proteinExistence type="predicted"/>
<reference evidence="2" key="1">
    <citation type="submission" date="2019-08" db="EMBL/GenBank/DDBJ databases">
        <title>The improved chromosome-level genome for the pearl oyster Pinctada fucata martensii using PacBio sequencing and Hi-C.</title>
        <authorList>
            <person name="Zheng Z."/>
        </authorList>
    </citation>
    <scope>NUCLEOTIDE SEQUENCE</scope>
    <source>
        <strain evidence="2">ZZ-2019</strain>
        <tissue evidence="2">Adductor muscle</tissue>
    </source>
</reference>
<gene>
    <name evidence="2" type="ORF">FSP39_001387</name>
</gene>